<organism evidence="2 3">
    <name type="scientific">Flavobacterium cyanobacteriorum</name>
    <dbReference type="NCBI Taxonomy" id="2022802"/>
    <lineage>
        <taxon>Bacteria</taxon>
        <taxon>Pseudomonadati</taxon>
        <taxon>Bacteroidota</taxon>
        <taxon>Flavobacteriia</taxon>
        <taxon>Flavobacteriales</taxon>
        <taxon>Flavobacteriaceae</taxon>
        <taxon>Flavobacterium</taxon>
    </lineage>
</organism>
<feature type="chain" id="PRO_5012829819" description="Tetratricopeptide repeat-like domain-containing protein" evidence="1">
    <location>
        <begin position="36"/>
        <end position="471"/>
    </location>
</feature>
<dbReference type="SUPFAM" id="SSF81901">
    <property type="entry name" value="HCP-like"/>
    <property type="match status" value="1"/>
</dbReference>
<keyword evidence="1" id="KW-0732">Signal</keyword>
<name>A0A255Z154_9FLAO</name>
<dbReference type="AlphaFoldDB" id="A0A255Z154"/>
<evidence type="ECO:0000256" key="1">
    <source>
        <dbReference type="SAM" id="SignalP"/>
    </source>
</evidence>
<reference evidence="2 3" key="1">
    <citation type="submission" date="2017-07" db="EMBL/GenBank/DDBJ databases">
        <title>Flavobacterium cyanobacteriorum sp. nov., isolated from cyanobacterial aggregates in a eutrophic lake.</title>
        <authorList>
            <person name="Cai H."/>
        </authorList>
    </citation>
    <scope>NUCLEOTIDE SEQUENCE [LARGE SCALE GENOMIC DNA]</scope>
    <source>
        <strain evidence="2 3">TH021</strain>
    </source>
</reference>
<sequence>MVYKEEIRINKIVIMKLKQVIAALMLVIAAQHAFAQDDKTCGEKLKSLEEQWVQRLHAEAALTLQGLAESCPKYSERIYIKGAEVLNFAVESALNPEERQKAIDKLFTLYAQYDKNFPNNQNASDIKKAMLLSQYKLVNDDELYAMLNASFAKNSTAFTDYNALETYFMLYLKRYEAGDKGITNDQFIEKYGAISGQAALAQYNFMLEKDALVAKQENLMLTDDEKARLAFSSTSAESLDAVIDNINILASKHLTCQKLEEYFEKSFEKGKAEVLWLRSVVEVMFRNRCNASQLLAKALTALHGLKPTAQTAYYMGTLSQRKDKRAEAAEFFNLSAKLETSVEKKAERYFAIAGLMRPTDKKQAREYALKAAQLNPKFGRPYLFLAEMYAAGSPECNLTDFEAKALNWLAIETLKKAETAEPKYKATVAAMAQRYAKNAPTKEDMKAAKVKKGNKINYGCWINETIIAPNL</sequence>
<comment type="caution">
    <text evidence="2">The sequence shown here is derived from an EMBL/GenBank/DDBJ whole genome shotgun (WGS) entry which is preliminary data.</text>
</comment>
<dbReference type="EMBL" id="NOXV01000294">
    <property type="protein sequence ID" value="OYQ34390.1"/>
    <property type="molecule type" value="Genomic_DNA"/>
</dbReference>
<gene>
    <name evidence="2" type="ORF">CHU92_12015</name>
</gene>
<evidence type="ECO:0000313" key="3">
    <source>
        <dbReference type="Proteomes" id="UP000216605"/>
    </source>
</evidence>
<proteinExistence type="predicted"/>
<keyword evidence="3" id="KW-1185">Reference proteome</keyword>
<protein>
    <recommendedName>
        <fullName evidence="4">Tetratricopeptide repeat-like domain-containing protein</fullName>
    </recommendedName>
</protein>
<dbReference type="Gene3D" id="1.25.40.10">
    <property type="entry name" value="Tetratricopeptide repeat domain"/>
    <property type="match status" value="1"/>
</dbReference>
<dbReference type="Proteomes" id="UP000216605">
    <property type="component" value="Unassembled WGS sequence"/>
</dbReference>
<feature type="signal peptide" evidence="1">
    <location>
        <begin position="1"/>
        <end position="35"/>
    </location>
</feature>
<dbReference type="InterPro" id="IPR011990">
    <property type="entry name" value="TPR-like_helical_dom_sf"/>
</dbReference>
<evidence type="ECO:0000313" key="2">
    <source>
        <dbReference type="EMBL" id="OYQ34390.1"/>
    </source>
</evidence>
<accession>A0A255Z154</accession>
<evidence type="ECO:0008006" key="4">
    <source>
        <dbReference type="Google" id="ProtNLM"/>
    </source>
</evidence>